<keyword evidence="3" id="KW-1185">Reference proteome</keyword>
<feature type="compositionally biased region" description="Basic and acidic residues" evidence="1">
    <location>
        <begin position="106"/>
        <end position="116"/>
    </location>
</feature>
<gene>
    <name evidence="2" type="ORF">NYPRO_LOCUS17124</name>
</gene>
<protein>
    <submittedName>
        <fullName evidence="2">(raccoon dog) hypothetical protein</fullName>
    </submittedName>
</protein>
<comment type="caution">
    <text evidence="2">The sequence shown here is derived from an EMBL/GenBank/DDBJ whole genome shotgun (WGS) entry which is preliminary data.</text>
</comment>
<accession>A0A811Z6C4</accession>
<name>A0A811Z6C4_NYCPR</name>
<evidence type="ECO:0000313" key="2">
    <source>
        <dbReference type="EMBL" id="CAD7684331.1"/>
    </source>
</evidence>
<proteinExistence type="predicted"/>
<organism evidence="2 3">
    <name type="scientific">Nyctereutes procyonoides</name>
    <name type="common">Raccoon dog</name>
    <name type="synonym">Canis procyonoides</name>
    <dbReference type="NCBI Taxonomy" id="34880"/>
    <lineage>
        <taxon>Eukaryota</taxon>
        <taxon>Metazoa</taxon>
        <taxon>Chordata</taxon>
        <taxon>Craniata</taxon>
        <taxon>Vertebrata</taxon>
        <taxon>Euteleostomi</taxon>
        <taxon>Mammalia</taxon>
        <taxon>Eutheria</taxon>
        <taxon>Laurasiatheria</taxon>
        <taxon>Carnivora</taxon>
        <taxon>Caniformia</taxon>
        <taxon>Canidae</taxon>
        <taxon>Nyctereutes</taxon>
    </lineage>
</organism>
<sequence>MVGGPAGVLSASSRSEPEPLGGCQPEIRPRRVIKHRPGPGPASFPSLRWPGWQVGRGDKGRGLWGPQLCAPCPLPGQEHGVGAGQCQPSTCRDPRVPTMPVGPSREGLRRLPERPRQGAGGAPGTRRTAAAPLGPGTPHSLVFSPSHVQAGPYPRVHPGQPERLCSSHLSSQDQHTS</sequence>
<reference evidence="2" key="1">
    <citation type="submission" date="2020-12" db="EMBL/GenBank/DDBJ databases">
        <authorList>
            <consortium name="Molecular Ecology Group"/>
        </authorList>
    </citation>
    <scope>NUCLEOTIDE SEQUENCE</scope>
    <source>
        <strain evidence="2">TBG_1078</strain>
    </source>
</reference>
<dbReference type="EMBL" id="CAJHUB010000757">
    <property type="protein sequence ID" value="CAD7684331.1"/>
    <property type="molecule type" value="Genomic_DNA"/>
</dbReference>
<evidence type="ECO:0000256" key="1">
    <source>
        <dbReference type="SAM" id="MobiDB-lite"/>
    </source>
</evidence>
<dbReference type="Proteomes" id="UP000645828">
    <property type="component" value="Unassembled WGS sequence"/>
</dbReference>
<evidence type="ECO:0000313" key="3">
    <source>
        <dbReference type="Proteomes" id="UP000645828"/>
    </source>
</evidence>
<feature type="compositionally biased region" description="Polar residues" evidence="1">
    <location>
        <begin position="167"/>
        <end position="177"/>
    </location>
</feature>
<dbReference type="AlphaFoldDB" id="A0A811Z6C4"/>
<feature type="region of interest" description="Disordered" evidence="1">
    <location>
        <begin position="78"/>
        <end position="177"/>
    </location>
</feature>
<feature type="region of interest" description="Disordered" evidence="1">
    <location>
        <begin position="1"/>
        <end position="53"/>
    </location>
</feature>